<accession>A0ACC6RW86</accession>
<name>A0ACC6RW86_9BURK</name>
<dbReference type="Proteomes" id="UP001392318">
    <property type="component" value="Unassembled WGS sequence"/>
</dbReference>
<proteinExistence type="predicted"/>
<sequence>MTRKGTAMLRKLEIDALRADLSAVEAMLASRSEADDPIGWYQFSARKEEIEQQLAQVMAAPLAHAELGIFFGGGPVQGSRGINADFAGKALEDLQSLVSKRFSGREFGPLAPRGPVPRMDTSQMLVTNIVRGSVGFVLEEAGANGQMVDTPLKMAVDEIADILSRVGADDEAVFEEAATEMDERLLATLRQFFQRLDDYGATLRVVDGTRDFLLDRQAVSLACERTHGMEIEERDAEMIGTLYLLPESKRFEFHTMRGGERHVLRGAVSPYVIRQIEGRVEDDQPAIDARTIAQTPWRVAIKTRELRERNRPPRNVHALQRLIRPQH</sequence>
<keyword evidence="2" id="KW-1185">Reference proteome</keyword>
<evidence type="ECO:0000313" key="1">
    <source>
        <dbReference type="EMBL" id="MEM5405888.1"/>
    </source>
</evidence>
<comment type="caution">
    <text evidence="1">The sequence shown here is derived from an EMBL/GenBank/DDBJ whole genome shotgun (WGS) entry which is preliminary data.</text>
</comment>
<organism evidence="1 2">
    <name type="scientific">Paraburkholderia unamae</name>
    <dbReference type="NCBI Taxonomy" id="219649"/>
    <lineage>
        <taxon>Bacteria</taxon>
        <taxon>Pseudomonadati</taxon>
        <taxon>Pseudomonadota</taxon>
        <taxon>Betaproteobacteria</taxon>
        <taxon>Burkholderiales</taxon>
        <taxon>Burkholderiaceae</taxon>
        <taxon>Paraburkholderia</taxon>
    </lineage>
</organism>
<dbReference type="EMBL" id="JAYMRU010000050">
    <property type="protein sequence ID" value="MEM5405888.1"/>
    <property type="molecule type" value="Genomic_DNA"/>
</dbReference>
<reference evidence="1" key="1">
    <citation type="submission" date="2024-01" db="EMBL/GenBank/DDBJ databases">
        <title>The diversity of rhizobia nodulating Mimosa spp. in eleven states of Brazil covering several biomes is determined by host plant, location, and edaphic factors.</title>
        <authorList>
            <person name="Rouws L."/>
            <person name="Barauna A."/>
            <person name="Beukes C."/>
            <person name="De Faria S.M."/>
            <person name="Gross E."/>
            <person name="Dos Reis Junior F.B."/>
            <person name="Simon M."/>
            <person name="Maluk M."/>
            <person name="Odee D.W."/>
            <person name="Kenicer G."/>
            <person name="Young J.P.W."/>
            <person name="Reis V.M."/>
            <person name="Zilli J."/>
            <person name="James E.K."/>
        </authorList>
    </citation>
    <scope>NUCLEOTIDE SEQUENCE</scope>
    <source>
        <strain evidence="1">JPY452</strain>
    </source>
</reference>
<evidence type="ECO:0000313" key="2">
    <source>
        <dbReference type="Proteomes" id="UP001392318"/>
    </source>
</evidence>
<protein>
    <submittedName>
        <fullName evidence="1">Uncharacterized protein</fullName>
    </submittedName>
</protein>
<gene>
    <name evidence="1" type="ORF">VSR83_38850</name>
</gene>